<organism evidence="8 9">
    <name type="scientific">Pterulicium gracile</name>
    <dbReference type="NCBI Taxonomy" id="1884261"/>
    <lineage>
        <taxon>Eukaryota</taxon>
        <taxon>Fungi</taxon>
        <taxon>Dikarya</taxon>
        <taxon>Basidiomycota</taxon>
        <taxon>Agaricomycotina</taxon>
        <taxon>Agaricomycetes</taxon>
        <taxon>Agaricomycetidae</taxon>
        <taxon>Agaricales</taxon>
        <taxon>Pleurotineae</taxon>
        <taxon>Pterulaceae</taxon>
        <taxon>Pterulicium</taxon>
    </lineage>
</organism>
<dbReference type="AlphaFoldDB" id="A0A5C3Q5N2"/>
<dbReference type="GO" id="GO:0003939">
    <property type="term" value="F:L-iditol 2-dehydrogenase (NAD+) activity"/>
    <property type="evidence" value="ECO:0007669"/>
    <property type="project" value="TreeGrafter"/>
</dbReference>
<comment type="cofactor">
    <cofactor evidence="1 6">
        <name>Zn(2+)</name>
        <dbReference type="ChEBI" id="CHEBI:29105"/>
    </cofactor>
</comment>
<comment type="similarity">
    <text evidence="2 6">Belongs to the zinc-containing alcohol dehydrogenase family.</text>
</comment>
<dbReference type="InterPro" id="IPR002328">
    <property type="entry name" value="ADH_Zn_CS"/>
</dbReference>
<dbReference type="InterPro" id="IPR013154">
    <property type="entry name" value="ADH-like_N"/>
</dbReference>
<gene>
    <name evidence="8" type="ORF">BDV98DRAFT_574930</name>
</gene>
<dbReference type="Gene3D" id="3.90.180.10">
    <property type="entry name" value="Medium-chain alcohol dehydrogenases, catalytic domain"/>
    <property type="match status" value="1"/>
</dbReference>
<evidence type="ECO:0000256" key="2">
    <source>
        <dbReference type="ARBA" id="ARBA00008072"/>
    </source>
</evidence>
<name>A0A5C3Q5N2_9AGAR</name>
<evidence type="ECO:0000256" key="4">
    <source>
        <dbReference type="ARBA" id="ARBA00022833"/>
    </source>
</evidence>
<dbReference type="PROSITE" id="PS00059">
    <property type="entry name" value="ADH_ZINC"/>
    <property type="match status" value="1"/>
</dbReference>
<dbReference type="GO" id="GO:0008270">
    <property type="term" value="F:zinc ion binding"/>
    <property type="evidence" value="ECO:0007669"/>
    <property type="project" value="InterPro"/>
</dbReference>
<keyword evidence="4 6" id="KW-0862">Zinc</keyword>
<sequence>MSAFTKPASNKACMLTGPNEVDVREFPLRDPGANDVVVKVESTGLCGSDLHNYVHGGVGKPIEEPLVLGHESAGTLSYVGEEAAEKGWKVGDRVAIEPTMYCSNCPNCEVGKTNVCREFKQASLAPTHGTLAEYYVAGSQYIVKVPESISWEEAGCIQPLAVAVQLAKRAKLTPGKTLAVFGCGPLGCMIMHVARALGISKILAFDISPSRVAFINEHKLASYAVVSHPTLQDENLTQWAARFKADVLKEAGVEEWGVDVAVEAAGVEPVMHAAVAFVHPGGTYVQAGLGRPINSFPTLQVVAKELDVIGTVRYTAGCFQTAIDFMAEGKIDLKPMITKTYPLRESKEALEAVKRGGDLKVVVMSQQ</sequence>
<keyword evidence="5" id="KW-0560">Oxidoreductase</keyword>
<dbReference type="Pfam" id="PF00107">
    <property type="entry name" value="ADH_zinc_N"/>
    <property type="match status" value="1"/>
</dbReference>
<dbReference type="STRING" id="1884261.A0A5C3Q5N2"/>
<protein>
    <submittedName>
        <fullName evidence="8">GroES-like protein</fullName>
    </submittedName>
</protein>
<accession>A0A5C3Q5N2</accession>
<keyword evidence="9" id="KW-1185">Reference proteome</keyword>
<dbReference type="EMBL" id="ML178850">
    <property type="protein sequence ID" value="TFK97121.1"/>
    <property type="molecule type" value="Genomic_DNA"/>
</dbReference>
<dbReference type="SMART" id="SM00829">
    <property type="entry name" value="PKS_ER"/>
    <property type="match status" value="1"/>
</dbReference>
<evidence type="ECO:0000256" key="6">
    <source>
        <dbReference type="RuleBase" id="RU361277"/>
    </source>
</evidence>
<evidence type="ECO:0000313" key="8">
    <source>
        <dbReference type="EMBL" id="TFK97121.1"/>
    </source>
</evidence>
<proteinExistence type="inferred from homology"/>
<dbReference type="OrthoDB" id="1879366at2759"/>
<keyword evidence="3 6" id="KW-0479">Metal-binding</keyword>
<evidence type="ECO:0000256" key="3">
    <source>
        <dbReference type="ARBA" id="ARBA00022723"/>
    </source>
</evidence>
<evidence type="ECO:0000256" key="1">
    <source>
        <dbReference type="ARBA" id="ARBA00001947"/>
    </source>
</evidence>
<dbReference type="InterPro" id="IPR011032">
    <property type="entry name" value="GroES-like_sf"/>
</dbReference>
<dbReference type="InterPro" id="IPR036291">
    <property type="entry name" value="NAD(P)-bd_dom_sf"/>
</dbReference>
<dbReference type="PANTHER" id="PTHR43161">
    <property type="entry name" value="SORBITOL DEHYDROGENASE"/>
    <property type="match status" value="1"/>
</dbReference>
<dbReference type="InterPro" id="IPR020843">
    <property type="entry name" value="ER"/>
</dbReference>
<dbReference type="InterPro" id="IPR013149">
    <property type="entry name" value="ADH-like_C"/>
</dbReference>
<evidence type="ECO:0000313" key="9">
    <source>
        <dbReference type="Proteomes" id="UP000305067"/>
    </source>
</evidence>
<reference evidence="8 9" key="1">
    <citation type="journal article" date="2019" name="Nat. Ecol. Evol.">
        <title>Megaphylogeny resolves global patterns of mushroom evolution.</title>
        <authorList>
            <person name="Varga T."/>
            <person name="Krizsan K."/>
            <person name="Foldi C."/>
            <person name="Dima B."/>
            <person name="Sanchez-Garcia M."/>
            <person name="Sanchez-Ramirez S."/>
            <person name="Szollosi G.J."/>
            <person name="Szarkandi J.G."/>
            <person name="Papp V."/>
            <person name="Albert L."/>
            <person name="Andreopoulos W."/>
            <person name="Angelini C."/>
            <person name="Antonin V."/>
            <person name="Barry K.W."/>
            <person name="Bougher N.L."/>
            <person name="Buchanan P."/>
            <person name="Buyck B."/>
            <person name="Bense V."/>
            <person name="Catcheside P."/>
            <person name="Chovatia M."/>
            <person name="Cooper J."/>
            <person name="Damon W."/>
            <person name="Desjardin D."/>
            <person name="Finy P."/>
            <person name="Geml J."/>
            <person name="Haridas S."/>
            <person name="Hughes K."/>
            <person name="Justo A."/>
            <person name="Karasinski D."/>
            <person name="Kautmanova I."/>
            <person name="Kiss B."/>
            <person name="Kocsube S."/>
            <person name="Kotiranta H."/>
            <person name="LaButti K.M."/>
            <person name="Lechner B.E."/>
            <person name="Liimatainen K."/>
            <person name="Lipzen A."/>
            <person name="Lukacs Z."/>
            <person name="Mihaltcheva S."/>
            <person name="Morgado L.N."/>
            <person name="Niskanen T."/>
            <person name="Noordeloos M.E."/>
            <person name="Ohm R.A."/>
            <person name="Ortiz-Santana B."/>
            <person name="Ovrebo C."/>
            <person name="Racz N."/>
            <person name="Riley R."/>
            <person name="Savchenko A."/>
            <person name="Shiryaev A."/>
            <person name="Soop K."/>
            <person name="Spirin V."/>
            <person name="Szebenyi C."/>
            <person name="Tomsovsky M."/>
            <person name="Tulloss R.E."/>
            <person name="Uehling J."/>
            <person name="Grigoriev I.V."/>
            <person name="Vagvolgyi C."/>
            <person name="Papp T."/>
            <person name="Martin F.M."/>
            <person name="Miettinen O."/>
            <person name="Hibbett D.S."/>
            <person name="Nagy L.G."/>
        </authorList>
    </citation>
    <scope>NUCLEOTIDE SEQUENCE [LARGE SCALE GENOMIC DNA]</scope>
    <source>
        <strain evidence="8 9">CBS 309.79</strain>
    </source>
</reference>
<evidence type="ECO:0000259" key="7">
    <source>
        <dbReference type="SMART" id="SM00829"/>
    </source>
</evidence>
<dbReference type="GO" id="GO:0006062">
    <property type="term" value="P:sorbitol catabolic process"/>
    <property type="evidence" value="ECO:0007669"/>
    <property type="project" value="TreeGrafter"/>
</dbReference>
<dbReference type="Proteomes" id="UP000305067">
    <property type="component" value="Unassembled WGS sequence"/>
</dbReference>
<dbReference type="PANTHER" id="PTHR43161:SF9">
    <property type="entry name" value="SORBITOL DEHYDROGENASE"/>
    <property type="match status" value="1"/>
</dbReference>
<feature type="domain" description="Enoyl reductase (ER)" evidence="7">
    <location>
        <begin position="17"/>
        <end position="363"/>
    </location>
</feature>
<dbReference type="SUPFAM" id="SSF51735">
    <property type="entry name" value="NAD(P)-binding Rossmann-fold domains"/>
    <property type="match status" value="1"/>
</dbReference>
<dbReference type="SUPFAM" id="SSF50129">
    <property type="entry name" value="GroES-like"/>
    <property type="match status" value="1"/>
</dbReference>
<evidence type="ECO:0000256" key="5">
    <source>
        <dbReference type="ARBA" id="ARBA00023002"/>
    </source>
</evidence>
<dbReference type="Pfam" id="PF08240">
    <property type="entry name" value="ADH_N"/>
    <property type="match status" value="1"/>
</dbReference>
<dbReference type="Gene3D" id="3.40.50.720">
    <property type="entry name" value="NAD(P)-binding Rossmann-like Domain"/>
    <property type="match status" value="1"/>
</dbReference>